<reference evidence="3" key="1">
    <citation type="submission" date="2017-01" db="EMBL/GenBank/DDBJ databases">
        <authorList>
            <person name="Wang Y."/>
            <person name="White M."/>
            <person name="Kvist S."/>
            <person name="Moncalvo J.-M."/>
        </authorList>
    </citation>
    <scope>NUCLEOTIDE SEQUENCE [LARGE SCALE GENOMIC DNA]</scope>
    <source>
        <strain evidence="3">ID-206-W2</strain>
    </source>
</reference>
<organism evidence="2 3">
    <name type="scientific">Smittium culicis</name>
    <dbReference type="NCBI Taxonomy" id="133412"/>
    <lineage>
        <taxon>Eukaryota</taxon>
        <taxon>Fungi</taxon>
        <taxon>Fungi incertae sedis</taxon>
        <taxon>Zoopagomycota</taxon>
        <taxon>Kickxellomycotina</taxon>
        <taxon>Harpellomycetes</taxon>
        <taxon>Harpellales</taxon>
        <taxon>Legeriomycetaceae</taxon>
        <taxon>Smittium</taxon>
    </lineage>
</organism>
<evidence type="ECO:0000313" key="2">
    <source>
        <dbReference type="EMBL" id="OMJ28402.1"/>
    </source>
</evidence>
<sequence>MTPAIWGDESITSLESRERTVFDETDWLNKLITFRKQAYEQSVKKKKPLVQNYQQKQGLEHFEVGVKVLYYKGTTDSGFGPIVDVPNEVTRIFGSGVYKITLRKGGKIPSSADSAAEGHSTEEPPKNGTQQIEFKRRGQRLKGGD</sequence>
<dbReference type="AlphaFoldDB" id="A0A1R1YNA5"/>
<evidence type="ECO:0000256" key="1">
    <source>
        <dbReference type="SAM" id="MobiDB-lite"/>
    </source>
</evidence>
<dbReference type="EMBL" id="LSSM01000606">
    <property type="protein sequence ID" value="OMJ28402.1"/>
    <property type="molecule type" value="Genomic_DNA"/>
</dbReference>
<feature type="region of interest" description="Disordered" evidence="1">
    <location>
        <begin position="106"/>
        <end position="145"/>
    </location>
</feature>
<comment type="caution">
    <text evidence="2">The sequence shown here is derived from an EMBL/GenBank/DDBJ whole genome shotgun (WGS) entry which is preliminary data.</text>
</comment>
<evidence type="ECO:0000313" key="3">
    <source>
        <dbReference type="Proteomes" id="UP000187429"/>
    </source>
</evidence>
<accession>A0A1R1YNA5</accession>
<protein>
    <submittedName>
        <fullName evidence="2">Uncharacterized protein</fullName>
    </submittedName>
</protein>
<name>A0A1R1YNA5_9FUNG</name>
<dbReference type="Proteomes" id="UP000187429">
    <property type="component" value="Unassembled WGS sequence"/>
</dbReference>
<keyword evidence="3" id="KW-1185">Reference proteome</keyword>
<proteinExistence type="predicted"/>
<gene>
    <name evidence="2" type="ORF">AYI69_g2123</name>
</gene>